<dbReference type="PANTHER" id="PTHR15454:SF69">
    <property type="entry name" value="SERINE_THREONINE-PROTEIN KINASE 11-INTERACTING PROTEIN"/>
    <property type="match status" value="1"/>
</dbReference>
<comment type="caution">
    <text evidence="6">The sequence shown here is derived from an EMBL/GenBank/DDBJ whole genome shotgun (WGS) entry which is preliminary data.</text>
</comment>
<dbReference type="InterPro" id="IPR003591">
    <property type="entry name" value="Leu-rich_rpt_typical-subtyp"/>
</dbReference>
<evidence type="ECO:0000313" key="6">
    <source>
        <dbReference type="EMBL" id="KAG5509818.1"/>
    </source>
</evidence>
<keyword evidence="3" id="KW-0433">Leucine-rich repeat</keyword>
<accession>A0A836IZK6</accession>
<dbReference type="EMBL" id="JAFJZO010000012">
    <property type="protein sequence ID" value="KAG5509818.1"/>
    <property type="molecule type" value="Genomic_DNA"/>
</dbReference>
<feature type="compositionally biased region" description="Low complexity" evidence="5">
    <location>
        <begin position="1266"/>
        <end position="1276"/>
    </location>
</feature>
<evidence type="ECO:0000256" key="4">
    <source>
        <dbReference type="ARBA" id="ARBA00022737"/>
    </source>
</evidence>
<feature type="region of interest" description="Disordered" evidence="5">
    <location>
        <begin position="75"/>
        <end position="105"/>
    </location>
</feature>
<feature type="compositionally biased region" description="Low complexity" evidence="5">
    <location>
        <begin position="827"/>
        <end position="849"/>
    </location>
</feature>
<evidence type="ECO:0000256" key="5">
    <source>
        <dbReference type="SAM" id="MobiDB-lite"/>
    </source>
</evidence>
<feature type="compositionally biased region" description="Low complexity" evidence="5">
    <location>
        <begin position="966"/>
        <end position="977"/>
    </location>
</feature>
<name>A0A836IZK6_9TRYP</name>
<feature type="region of interest" description="Disordered" evidence="5">
    <location>
        <begin position="1099"/>
        <end position="1133"/>
    </location>
</feature>
<protein>
    <submittedName>
        <fullName evidence="6">Uncharacterized protein</fullName>
    </submittedName>
</protein>
<gene>
    <name evidence="6" type="ORF">JKF63_07463</name>
</gene>
<dbReference type="AlphaFoldDB" id="A0A836IZK6"/>
<dbReference type="SUPFAM" id="SSF52058">
    <property type="entry name" value="L domain-like"/>
    <property type="match status" value="1"/>
</dbReference>
<dbReference type="OrthoDB" id="1517790at2759"/>
<keyword evidence="2" id="KW-0963">Cytoplasm</keyword>
<dbReference type="PANTHER" id="PTHR15454">
    <property type="entry name" value="NISCHARIN RELATED"/>
    <property type="match status" value="1"/>
</dbReference>
<feature type="region of interest" description="Disordered" evidence="5">
    <location>
        <begin position="827"/>
        <end position="855"/>
    </location>
</feature>
<dbReference type="GO" id="GO:0005737">
    <property type="term" value="C:cytoplasm"/>
    <property type="evidence" value="ECO:0007669"/>
    <property type="project" value="UniProtKB-SubCell"/>
</dbReference>
<dbReference type="Gene3D" id="3.80.10.10">
    <property type="entry name" value="Ribonuclease Inhibitor"/>
    <property type="match status" value="2"/>
</dbReference>
<dbReference type="RefSeq" id="XP_067758825.1">
    <property type="nucleotide sequence ID" value="XM_067903400.1"/>
</dbReference>
<comment type="subcellular location">
    <subcellularLocation>
        <location evidence="1">Cytoplasm</location>
    </subcellularLocation>
</comment>
<dbReference type="InterPro" id="IPR032675">
    <property type="entry name" value="LRR_dom_sf"/>
</dbReference>
<feature type="compositionally biased region" description="Polar residues" evidence="5">
    <location>
        <begin position="80"/>
        <end position="90"/>
    </location>
</feature>
<evidence type="ECO:0000256" key="1">
    <source>
        <dbReference type="ARBA" id="ARBA00004496"/>
    </source>
</evidence>
<feature type="region of interest" description="Disordered" evidence="5">
    <location>
        <begin position="509"/>
        <end position="579"/>
    </location>
</feature>
<feature type="region of interest" description="Disordered" evidence="5">
    <location>
        <begin position="643"/>
        <end position="665"/>
    </location>
</feature>
<keyword evidence="7" id="KW-1185">Reference proteome</keyword>
<dbReference type="SMART" id="SM00369">
    <property type="entry name" value="LRR_TYP"/>
    <property type="match status" value="5"/>
</dbReference>
<feature type="region of interest" description="Disordered" evidence="5">
    <location>
        <begin position="960"/>
        <end position="986"/>
    </location>
</feature>
<proteinExistence type="predicted"/>
<dbReference type="PRINTS" id="PR00019">
    <property type="entry name" value="LEURICHRPT"/>
</dbReference>
<sequence length="1276" mass="134996">MSTDVAEGAAPEEQVEGLTASTVLRSLPQRLINKRGSAITKYCVGNAIAGVPNGTAVGLSTSSESPGLYRDTYAAAPKTPTRSKASTSAVESKGSHTRRGGSLQREQEIVAVVKKHSPPLTRAAAHPLGSRATAEEAAVCSKDKLLPDSPVLSGDVLNTPIISRMNTTHAASPPGSSRSVACSAAFVEPSVSTSTLAEENDVLCVELPAMPPPYSSRMASAVGGERLDLHMRGLGALPCLHASAASAQWLPAAGHGKMAVTSAHRSGDVRAGRLHTVSFRQNSIRSIDAQGTPVFAAAQAASFTSCGSPLQCYTNLSSLDLSHNALTSITGIGVLKCLRTLRVAFNRLTSLAPLWASPFVADLGVLDVSSNALTELISAEDVNTLRKNCILTVTHPQQGPGSTNDLCSVNASTYKSTRLRVLYASNNRIREVPSAIYTFQKLTDLRLRNNVIESVPDGFPVCACLPQLSRLDLSMNELPAAIVEAAVARTRKVPEVLLPAHATSIVVPPFQRTKGHVDASARRPRRSSNPSGGEDTAADSWSPSMTMRGASRMSSDLTGKAAVRRAESGRDNQRLVSGKGEVEGGVRAIHNYERCRSLTSGASLAGVTDSHRNRSTLLKAKGGVPTPIKSSVKMRREGVVGRAPAPPIRKASPPLPDVAPAAATESPQEALQQDTIQCIAENVYSIDLSRWSAVMRQRLEEVLHGSSTVEVSGALGAKSPCSMREHLLALCDSPAWNSSGGGVTNHPRNRAHLATTSHTVAALLHCLPSCSLVYSEGAHVRCPPVLFLTGITAGAAADQNEFLFHEVLAHHIVQNCLRTVKSDPDGASSPFAKAPASPDASMSADLPSPQSSKNERIGGSLLRAKALATDHAKGGEPTLLRPGIPVRGRGGVTTRQLSFALPLQVIHVMDCTDSVATSCSTTSAMWKYITWRQCWESAVSRRRFLSKNAYVCQLGKQDAAAPRPLPESSPTESPTAAVNGHGTPAALRHGEASPLYPFSDNSPVPRILEWRWLHEHKPASYCAVPPAWDLLYNLLLRPSSPPPPPQQQQQEHTPAMLPLLNLASSSAHHMCGAPAHLACAQKRGLNCLGCAQGSSLRASSSSLLRRRPPSPTDGSASGGVSNGTSPTTPPLPPSEDFICHALQWLRDSQQLSRCVESEVSTVAAEQVTVCDIPLYSPEEVHQSQQAAVVALSSLNTRNGQQSLQSNGHDDFTGVTRKNTAASGEDVFEPTLHSCVLAHSPPQRLHSSPGTAAPSPTELSESETETLSDTALWGHES</sequence>
<reference evidence="6 7" key="1">
    <citation type="submission" date="2021-02" db="EMBL/GenBank/DDBJ databases">
        <title>Porcisia hertigi Genome sequencing and assembly.</title>
        <authorList>
            <person name="Almutairi H."/>
            <person name="Gatherer D."/>
        </authorList>
    </citation>
    <scope>NUCLEOTIDE SEQUENCE [LARGE SCALE GENOMIC DNA]</scope>
    <source>
        <strain evidence="6 7">C119</strain>
    </source>
</reference>
<organism evidence="6 7">
    <name type="scientific">Porcisia hertigi</name>
    <dbReference type="NCBI Taxonomy" id="2761500"/>
    <lineage>
        <taxon>Eukaryota</taxon>
        <taxon>Discoba</taxon>
        <taxon>Euglenozoa</taxon>
        <taxon>Kinetoplastea</taxon>
        <taxon>Metakinetoplastina</taxon>
        <taxon>Trypanosomatida</taxon>
        <taxon>Trypanosomatidae</taxon>
        <taxon>Leishmaniinae</taxon>
        <taxon>Porcisia</taxon>
    </lineage>
</organism>
<dbReference type="Proteomes" id="UP000674318">
    <property type="component" value="Unassembled WGS sequence"/>
</dbReference>
<evidence type="ECO:0000256" key="2">
    <source>
        <dbReference type="ARBA" id="ARBA00022490"/>
    </source>
</evidence>
<keyword evidence="4" id="KW-0677">Repeat</keyword>
<dbReference type="GeneID" id="94293477"/>
<feature type="region of interest" description="Disordered" evidence="5">
    <location>
        <begin position="1239"/>
        <end position="1276"/>
    </location>
</feature>
<feature type="compositionally biased region" description="Basic and acidic residues" evidence="5">
    <location>
        <begin position="564"/>
        <end position="573"/>
    </location>
</feature>
<dbReference type="InterPro" id="IPR001611">
    <property type="entry name" value="Leu-rich_rpt"/>
</dbReference>
<evidence type="ECO:0000313" key="7">
    <source>
        <dbReference type="Proteomes" id="UP000674318"/>
    </source>
</evidence>
<evidence type="ECO:0000256" key="3">
    <source>
        <dbReference type="ARBA" id="ARBA00022614"/>
    </source>
</evidence>
<dbReference type="KEGG" id="phet:94293477"/>
<dbReference type="PROSITE" id="PS51450">
    <property type="entry name" value="LRR"/>
    <property type="match status" value="1"/>
</dbReference>